<protein>
    <recommendedName>
        <fullName evidence="9">Multiple resistance and pH regulation protein F</fullName>
    </recommendedName>
</protein>
<evidence type="ECO:0000256" key="4">
    <source>
        <dbReference type="ARBA" id="ARBA00022989"/>
    </source>
</evidence>
<dbReference type="InterPro" id="IPR007208">
    <property type="entry name" value="MrpF/PhaF-like"/>
</dbReference>
<dbReference type="GO" id="GO:0015075">
    <property type="term" value="F:monoatomic ion transmembrane transporter activity"/>
    <property type="evidence" value="ECO:0007669"/>
    <property type="project" value="InterPro"/>
</dbReference>
<keyword evidence="4 6" id="KW-1133">Transmembrane helix</keyword>
<comment type="subcellular location">
    <subcellularLocation>
        <location evidence="1">Cell membrane</location>
        <topology evidence="1">Multi-pass membrane protein</topology>
    </subcellularLocation>
</comment>
<dbReference type="NCBIfam" id="NF009254">
    <property type="entry name" value="PRK12612.1-2"/>
    <property type="match status" value="1"/>
</dbReference>
<keyword evidence="8" id="KW-1185">Reference proteome</keyword>
<evidence type="ECO:0000256" key="3">
    <source>
        <dbReference type="ARBA" id="ARBA00022692"/>
    </source>
</evidence>
<dbReference type="GO" id="GO:0005886">
    <property type="term" value="C:plasma membrane"/>
    <property type="evidence" value="ECO:0007669"/>
    <property type="project" value="UniProtKB-SubCell"/>
</dbReference>
<dbReference type="Proteomes" id="UP000825933">
    <property type="component" value="Unassembled WGS sequence"/>
</dbReference>
<feature type="transmembrane region" description="Helical" evidence="6">
    <location>
        <begin position="64"/>
        <end position="83"/>
    </location>
</feature>
<dbReference type="EMBL" id="JAIOUQ010000003">
    <property type="protein sequence ID" value="MBZ2164899.1"/>
    <property type="molecule type" value="Genomic_DNA"/>
</dbReference>
<sequence>MNILLISEYILMGALAIFAIATIRITTRKKIAMALVGLSGLSIAIATMLILVQHVYNLGFCKDIATALIFLGPVGTIAFARVLRG</sequence>
<feature type="transmembrane region" description="Helical" evidence="6">
    <location>
        <begin position="6"/>
        <end position="25"/>
    </location>
</feature>
<evidence type="ECO:0000256" key="2">
    <source>
        <dbReference type="ARBA" id="ARBA00022475"/>
    </source>
</evidence>
<keyword evidence="2" id="KW-1003">Cell membrane</keyword>
<proteinExistence type="predicted"/>
<dbReference type="AlphaFoldDB" id="A0A8T5UW53"/>
<gene>
    <name evidence="7" type="ORF">K8N75_02385</name>
</gene>
<evidence type="ECO:0000256" key="6">
    <source>
        <dbReference type="SAM" id="Phobius"/>
    </source>
</evidence>
<evidence type="ECO:0000313" key="8">
    <source>
        <dbReference type="Proteomes" id="UP000825933"/>
    </source>
</evidence>
<evidence type="ECO:0000256" key="5">
    <source>
        <dbReference type="ARBA" id="ARBA00023136"/>
    </source>
</evidence>
<reference evidence="8" key="1">
    <citation type="journal article" date="2022" name="Microbiol. Resour. Announc.">
        <title>Draft Genome Sequence of a Methanogenic Archaeon from West Spitsbergen Permafrost.</title>
        <authorList>
            <person name="Trubitsyn V."/>
            <person name="Rivkina E."/>
            <person name="Shcherbakova V."/>
        </authorList>
    </citation>
    <scope>NUCLEOTIDE SEQUENCE [LARGE SCALE GENOMIC DNA]</scope>
    <source>
        <strain evidence="8">VT</strain>
    </source>
</reference>
<dbReference type="Pfam" id="PF04066">
    <property type="entry name" value="MrpF_PhaF"/>
    <property type="match status" value="1"/>
</dbReference>
<keyword evidence="3 6" id="KW-0812">Transmembrane</keyword>
<evidence type="ECO:0000313" key="7">
    <source>
        <dbReference type="EMBL" id="MBZ2164899.1"/>
    </source>
</evidence>
<evidence type="ECO:0008006" key="9">
    <source>
        <dbReference type="Google" id="ProtNLM"/>
    </source>
</evidence>
<keyword evidence="5 6" id="KW-0472">Membrane</keyword>
<feature type="transmembrane region" description="Helical" evidence="6">
    <location>
        <begin position="32"/>
        <end position="52"/>
    </location>
</feature>
<evidence type="ECO:0000256" key="1">
    <source>
        <dbReference type="ARBA" id="ARBA00004651"/>
    </source>
</evidence>
<accession>A0A8T5UW53</accession>
<name>A0A8T5UW53_9EURY</name>
<comment type="caution">
    <text evidence="7">The sequence shown here is derived from an EMBL/GenBank/DDBJ whole genome shotgun (WGS) entry which is preliminary data.</text>
</comment>
<dbReference type="RefSeq" id="WP_223790548.1">
    <property type="nucleotide sequence ID" value="NZ_JAIOUQ010000003.1"/>
</dbReference>
<organism evidence="7 8">
    <name type="scientific">Methanobacterium spitsbergense</name>
    <dbReference type="NCBI Taxonomy" id="2874285"/>
    <lineage>
        <taxon>Archaea</taxon>
        <taxon>Methanobacteriati</taxon>
        <taxon>Methanobacteriota</taxon>
        <taxon>Methanomada group</taxon>
        <taxon>Methanobacteria</taxon>
        <taxon>Methanobacteriales</taxon>
        <taxon>Methanobacteriaceae</taxon>
        <taxon>Methanobacterium</taxon>
    </lineage>
</organism>